<dbReference type="EMBL" id="JACASE010000019">
    <property type="protein sequence ID" value="KAF6394730.1"/>
    <property type="molecule type" value="Genomic_DNA"/>
</dbReference>
<accession>A0A7J8B8S6</accession>
<reference evidence="2 3" key="1">
    <citation type="journal article" date="2020" name="Nature">
        <title>Six reference-quality genomes reveal evolution of bat adaptations.</title>
        <authorList>
            <person name="Jebb D."/>
            <person name="Huang Z."/>
            <person name="Pippel M."/>
            <person name="Hughes G.M."/>
            <person name="Lavrichenko K."/>
            <person name="Devanna P."/>
            <person name="Winkler S."/>
            <person name="Jermiin L.S."/>
            <person name="Skirmuntt E.C."/>
            <person name="Katzourakis A."/>
            <person name="Burkitt-Gray L."/>
            <person name="Ray D.A."/>
            <person name="Sullivan K.A.M."/>
            <person name="Roscito J.G."/>
            <person name="Kirilenko B.M."/>
            <person name="Davalos L.M."/>
            <person name="Corthals A.P."/>
            <person name="Power M.L."/>
            <person name="Jones G."/>
            <person name="Ransome R.D."/>
            <person name="Dechmann D.K.N."/>
            <person name="Locatelli A.G."/>
            <person name="Puechmaille S.J."/>
            <person name="Fedrigo O."/>
            <person name="Jarvis E.D."/>
            <person name="Hiller M."/>
            <person name="Vernes S.C."/>
            <person name="Myers E.W."/>
            <person name="Teeling E.C."/>
        </authorList>
    </citation>
    <scope>NUCLEOTIDE SEQUENCE [LARGE SCALE GENOMIC DNA]</scope>
    <source>
        <strain evidence="2">MRouAeg1</strain>
        <tissue evidence="2">Muscle</tissue>
    </source>
</reference>
<sequence length="199" mass="21439">MGITTWASWGHHSVCHMGIRTWASWGHGPACPHLKDEGALRVCAHHTHVSIFTPGHREAFWVTLTPGRGPGTAQRRETPSPSRTTPMRPGGQAGPRKQGGRGKEPPAREDSCGVAMAAMRAGGGAGSPGDPAPPTHGGVGRRPHTQHMGHTHRGPARPACPFLCKTTSIRLLRMFGHRKDREKPAFRSGIIYHMLVSAF</sequence>
<gene>
    <name evidence="2" type="ORF">HJG63_010054</name>
</gene>
<evidence type="ECO:0000313" key="2">
    <source>
        <dbReference type="EMBL" id="KAF6394730.1"/>
    </source>
</evidence>
<feature type="compositionally biased region" description="Basic and acidic residues" evidence="1">
    <location>
        <begin position="101"/>
        <end position="111"/>
    </location>
</feature>
<keyword evidence="3" id="KW-1185">Reference proteome</keyword>
<evidence type="ECO:0000256" key="1">
    <source>
        <dbReference type="SAM" id="MobiDB-lite"/>
    </source>
</evidence>
<dbReference type="AlphaFoldDB" id="A0A7J8B8S6"/>
<proteinExistence type="predicted"/>
<protein>
    <submittedName>
        <fullName evidence="2">Uncharacterized protein</fullName>
    </submittedName>
</protein>
<evidence type="ECO:0000313" key="3">
    <source>
        <dbReference type="Proteomes" id="UP000593571"/>
    </source>
</evidence>
<feature type="region of interest" description="Disordered" evidence="1">
    <location>
        <begin position="62"/>
        <end position="155"/>
    </location>
</feature>
<feature type="compositionally biased region" description="Basic residues" evidence="1">
    <location>
        <begin position="139"/>
        <end position="155"/>
    </location>
</feature>
<comment type="caution">
    <text evidence="2">The sequence shown here is derived from an EMBL/GenBank/DDBJ whole genome shotgun (WGS) entry which is preliminary data.</text>
</comment>
<name>A0A7J8B8S6_ROUAE</name>
<feature type="compositionally biased region" description="Low complexity" evidence="1">
    <location>
        <begin position="79"/>
        <end position="89"/>
    </location>
</feature>
<organism evidence="2 3">
    <name type="scientific">Rousettus aegyptiacus</name>
    <name type="common">Egyptian fruit bat</name>
    <name type="synonym">Pteropus aegyptiacus</name>
    <dbReference type="NCBI Taxonomy" id="9407"/>
    <lineage>
        <taxon>Eukaryota</taxon>
        <taxon>Metazoa</taxon>
        <taxon>Chordata</taxon>
        <taxon>Craniata</taxon>
        <taxon>Vertebrata</taxon>
        <taxon>Euteleostomi</taxon>
        <taxon>Mammalia</taxon>
        <taxon>Eutheria</taxon>
        <taxon>Laurasiatheria</taxon>
        <taxon>Chiroptera</taxon>
        <taxon>Yinpterochiroptera</taxon>
        <taxon>Pteropodoidea</taxon>
        <taxon>Pteropodidae</taxon>
        <taxon>Rousettinae</taxon>
        <taxon>Rousettus</taxon>
    </lineage>
</organism>
<dbReference type="Proteomes" id="UP000593571">
    <property type="component" value="Unassembled WGS sequence"/>
</dbReference>